<evidence type="ECO:0000313" key="3">
    <source>
        <dbReference type="Proteomes" id="UP000294853"/>
    </source>
</evidence>
<keyword evidence="1" id="KW-0812">Transmembrane</keyword>
<dbReference type="RefSeq" id="WP_135267423.1">
    <property type="nucleotide sequence ID" value="NZ_CP038436.1"/>
</dbReference>
<accession>A0A4P7IHX1</accession>
<dbReference type="AlphaFoldDB" id="A0A4P7IHX1"/>
<feature type="transmembrane region" description="Helical" evidence="1">
    <location>
        <begin position="104"/>
        <end position="127"/>
    </location>
</feature>
<reference evidence="2 3" key="1">
    <citation type="submission" date="2019-03" db="EMBL/GenBank/DDBJ databases">
        <title>Three New Species of Nocardioides, Nocardioides euryhalodurans sp. nov., Nocardioides seonyuensis sp. nov. and Nocardioides eburneoflavus sp. nov. Iolated from Soil.</title>
        <authorList>
            <person name="Roh S.G."/>
            <person name="Lee C."/>
            <person name="Kim M.-K."/>
            <person name="Kim S.B."/>
        </authorList>
    </citation>
    <scope>NUCLEOTIDE SEQUENCE [LARGE SCALE GENOMIC DNA]</scope>
    <source>
        <strain evidence="2 3">MMS17-SY207-3</strain>
    </source>
</reference>
<dbReference type="EMBL" id="CP038436">
    <property type="protein sequence ID" value="QBX55431.1"/>
    <property type="molecule type" value="Genomic_DNA"/>
</dbReference>
<dbReference type="Proteomes" id="UP000294853">
    <property type="component" value="Chromosome"/>
</dbReference>
<sequence length="171" mass="17436">MSEHDPEATTPDPSTRSTPDAARAAEALKGADRLDLATVAAGLVAFVASLMPYYTVSVKGFGGDSATAWHGFFGWFGAVCALAAAIVLVLKIVGIALPVPVRTLVLGLFGLATACTILALFVFPGGGCDDGTFMADSVCDMIDQGHGIGYWLALLSVGAGTALAAMRRGAE</sequence>
<name>A0A4P7IHX1_9ACTN</name>
<dbReference type="OrthoDB" id="3786743at2"/>
<keyword evidence="1" id="KW-0472">Membrane</keyword>
<feature type="transmembrane region" description="Helical" evidence="1">
    <location>
        <begin position="147"/>
        <end position="166"/>
    </location>
</feature>
<keyword evidence="3" id="KW-1185">Reference proteome</keyword>
<feature type="transmembrane region" description="Helical" evidence="1">
    <location>
        <begin position="36"/>
        <end position="55"/>
    </location>
</feature>
<keyword evidence="1" id="KW-1133">Transmembrane helix</keyword>
<dbReference type="KEGG" id="nsn:EXE58_08180"/>
<organism evidence="2 3">
    <name type="scientific">Nocardioides seonyuensis</name>
    <dbReference type="NCBI Taxonomy" id="2518371"/>
    <lineage>
        <taxon>Bacteria</taxon>
        <taxon>Bacillati</taxon>
        <taxon>Actinomycetota</taxon>
        <taxon>Actinomycetes</taxon>
        <taxon>Propionibacteriales</taxon>
        <taxon>Nocardioidaceae</taxon>
        <taxon>Nocardioides</taxon>
    </lineage>
</organism>
<evidence type="ECO:0000256" key="1">
    <source>
        <dbReference type="SAM" id="Phobius"/>
    </source>
</evidence>
<gene>
    <name evidence="2" type="ORF">EXE58_08180</name>
</gene>
<evidence type="ECO:0000313" key="2">
    <source>
        <dbReference type="EMBL" id="QBX55431.1"/>
    </source>
</evidence>
<protein>
    <submittedName>
        <fullName evidence="2">Uncharacterized protein</fullName>
    </submittedName>
</protein>
<proteinExistence type="predicted"/>
<feature type="transmembrane region" description="Helical" evidence="1">
    <location>
        <begin position="75"/>
        <end position="97"/>
    </location>
</feature>